<organism evidence="3 4">
    <name type="scientific">Nocardioides nanhaiensis</name>
    <dbReference type="NCBI Taxonomy" id="1476871"/>
    <lineage>
        <taxon>Bacteria</taxon>
        <taxon>Bacillati</taxon>
        <taxon>Actinomycetota</taxon>
        <taxon>Actinomycetes</taxon>
        <taxon>Propionibacteriales</taxon>
        <taxon>Nocardioidaceae</taxon>
        <taxon>Nocardioides</taxon>
    </lineage>
</organism>
<feature type="chain" id="PRO_5046848267" description="DUF1795 domain-containing protein" evidence="2">
    <location>
        <begin position="21"/>
        <end position="233"/>
    </location>
</feature>
<evidence type="ECO:0008006" key="5">
    <source>
        <dbReference type="Google" id="ProtNLM"/>
    </source>
</evidence>
<feature type="region of interest" description="Disordered" evidence="1">
    <location>
        <begin position="40"/>
        <end position="62"/>
    </location>
</feature>
<comment type="caution">
    <text evidence="3">The sequence shown here is derived from an EMBL/GenBank/DDBJ whole genome shotgun (WGS) entry which is preliminary data.</text>
</comment>
<feature type="signal peptide" evidence="2">
    <location>
        <begin position="1"/>
        <end position="20"/>
    </location>
</feature>
<sequence>MSTPRAVVALVALALLGAGAGFGVATQTGDDVVTEPTAAPLAASPSLPGADEESDEPEPYAEDIDYRTLVPPTRFVTYRIGNDVQAWRYLAPRGWQAYSVPDDVELPPAQVDSRQEVRFRPPDEPVEGGYSLRVKAVNDHVPPATMLADKLRALRLAPTSFPDLTLLERTDDSLYFTYRTPSSNRLRYNFFRWFAAPGAGEASLEMSVVGRARDEVGLRGLFDQFRDGLRPVS</sequence>
<feature type="compositionally biased region" description="Acidic residues" evidence="1">
    <location>
        <begin position="50"/>
        <end position="62"/>
    </location>
</feature>
<gene>
    <name evidence="3" type="ORF">GCM10023226_02400</name>
</gene>
<dbReference type="RefSeq" id="WP_345262218.1">
    <property type="nucleotide sequence ID" value="NZ_BAABIM010000001.1"/>
</dbReference>
<dbReference type="EMBL" id="BAABIM010000001">
    <property type="protein sequence ID" value="GAA4669536.1"/>
    <property type="molecule type" value="Genomic_DNA"/>
</dbReference>
<keyword evidence="2" id="KW-0732">Signal</keyword>
<proteinExistence type="predicted"/>
<evidence type="ECO:0000256" key="1">
    <source>
        <dbReference type="SAM" id="MobiDB-lite"/>
    </source>
</evidence>
<name>A0ABP8VSP7_9ACTN</name>
<keyword evidence="4" id="KW-1185">Reference proteome</keyword>
<reference evidence="4" key="1">
    <citation type="journal article" date="2019" name="Int. J. Syst. Evol. Microbiol.">
        <title>The Global Catalogue of Microorganisms (GCM) 10K type strain sequencing project: providing services to taxonomists for standard genome sequencing and annotation.</title>
        <authorList>
            <consortium name="The Broad Institute Genomics Platform"/>
            <consortium name="The Broad Institute Genome Sequencing Center for Infectious Disease"/>
            <person name="Wu L."/>
            <person name="Ma J."/>
        </authorList>
    </citation>
    <scope>NUCLEOTIDE SEQUENCE [LARGE SCALE GENOMIC DNA]</scope>
    <source>
        <strain evidence="4">JCM 18127</strain>
    </source>
</reference>
<evidence type="ECO:0000313" key="4">
    <source>
        <dbReference type="Proteomes" id="UP001500621"/>
    </source>
</evidence>
<protein>
    <recommendedName>
        <fullName evidence="5">DUF1795 domain-containing protein</fullName>
    </recommendedName>
</protein>
<accession>A0ABP8VSP7</accession>
<evidence type="ECO:0000256" key="2">
    <source>
        <dbReference type="SAM" id="SignalP"/>
    </source>
</evidence>
<dbReference type="Proteomes" id="UP001500621">
    <property type="component" value="Unassembled WGS sequence"/>
</dbReference>
<evidence type="ECO:0000313" key="3">
    <source>
        <dbReference type="EMBL" id="GAA4669536.1"/>
    </source>
</evidence>